<proteinExistence type="predicted"/>
<evidence type="ECO:0000313" key="2">
    <source>
        <dbReference type="Proteomes" id="UP000192578"/>
    </source>
</evidence>
<dbReference type="Proteomes" id="UP000192578">
    <property type="component" value="Unassembled WGS sequence"/>
</dbReference>
<dbReference type="AlphaFoldDB" id="A0A9X6NJ40"/>
<accession>A0A9X6NJ40</accession>
<dbReference type="EMBL" id="MTYJ01000462">
    <property type="protein sequence ID" value="OWA54797.1"/>
    <property type="molecule type" value="Genomic_DNA"/>
</dbReference>
<name>A0A9X6NJ40_HYPEX</name>
<keyword evidence="2" id="KW-1185">Reference proteome</keyword>
<sequence>MGYFLAWTEGLPQRNTATFLYVYLSLDSKLDRTSGEPSSQDPHHPRPPPAGVKTCVFLWDLHISATNPQATAVPIARESFGLPARGMLTSIRKLRGVAKSRKCCVLFRTSSPAAQLRHQTKSPEIGAASSG</sequence>
<gene>
    <name evidence="1" type="ORF">BV898_19191</name>
</gene>
<evidence type="ECO:0000313" key="1">
    <source>
        <dbReference type="EMBL" id="OWA54797.1"/>
    </source>
</evidence>
<comment type="caution">
    <text evidence="1">The sequence shown here is derived from an EMBL/GenBank/DDBJ whole genome shotgun (WGS) entry which is preliminary data.</text>
</comment>
<organism evidence="1 2">
    <name type="scientific">Hypsibius exemplaris</name>
    <name type="common">Freshwater tardigrade</name>
    <dbReference type="NCBI Taxonomy" id="2072580"/>
    <lineage>
        <taxon>Eukaryota</taxon>
        <taxon>Metazoa</taxon>
        <taxon>Ecdysozoa</taxon>
        <taxon>Tardigrada</taxon>
        <taxon>Eutardigrada</taxon>
        <taxon>Parachela</taxon>
        <taxon>Hypsibioidea</taxon>
        <taxon>Hypsibiidae</taxon>
        <taxon>Hypsibius</taxon>
    </lineage>
</organism>
<protein>
    <submittedName>
        <fullName evidence="1">Uncharacterized protein</fullName>
    </submittedName>
</protein>
<reference evidence="2" key="1">
    <citation type="submission" date="2017-01" db="EMBL/GenBank/DDBJ databases">
        <title>Comparative genomics of anhydrobiosis in the tardigrade Hypsibius dujardini.</title>
        <authorList>
            <person name="Yoshida Y."/>
            <person name="Koutsovoulos G."/>
            <person name="Laetsch D."/>
            <person name="Stevens L."/>
            <person name="Kumar S."/>
            <person name="Horikawa D."/>
            <person name="Ishino K."/>
            <person name="Komine S."/>
            <person name="Tomita M."/>
            <person name="Blaxter M."/>
            <person name="Arakawa K."/>
        </authorList>
    </citation>
    <scope>NUCLEOTIDE SEQUENCE [LARGE SCALE GENOMIC DNA]</scope>
    <source>
        <strain evidence="2">Z151</strain>
    </source>
</reference>